<dbReference type="GO" id="GO:0046872">
    <property type="term" value="F:metal ion binding"/>
    <property type="evidence" value="ECO:0007669"/>
    <property type="project" value="UniProtKB-KW"/>
</dbReference>
<dbReference type="Pfam" id="PF00483">
    <property type="entry name" value="NTP_transferase"/>
    <property type="match status" value="1"/>
</dbReference>
<evidence type="ECO:0000313" key="14">
    <source>
        <dbReference type="Proteomes" id="UP000608890"/>
    </source>
</evidence>
<protein>
    <recommendedName>
        <fullName evidence="4">Glucose-1-phosphate thymidylyltransferase</fullName>
        <ecNumber evidence="3">2.7.7.24</ecNumber>
    </recommendedName>
    <alternativeName>
        <fullName evidence="10">dTDP-glucose pyrophosphorylase</fullName>
    </alternativeName>
    <alternativeName>
        <fullName evidence="9">dTDP-glucose synthase</fullName>
    </alternativeName>
</protein>
<gene>
    <name evidence="13" type="ORF">GCM10011608_01640</name>
</gene>
<evidence type="ECO:0000256" key="11">
    <source>
        <dbReference type="ARBA" id="ARBA00049336"/>
    </source>
</evidence>
<keyword evidence="6" id="KW-0548">Nucleotidyltransferase</keyword>
<evidence type="ECO:0000259" key="12">
    <source>
        <dbReference type="Pfam" id="PF00483"/>
    </source>
</evidence>
<comment type="caution">
    <text evidence="13">The sequence shown here is derived from an EMBL/GenBank/DDBJ whole genome shotgun (WGS) entry which is preliminary data.</text>
</comment>
<dbReference type="SUPFAM" id="SSF53448">
    <property type="entry name" value="Nucleotide-diphospho-sugar transferases"/>
    <property type="match status" value="1"/>
</dbReference>
<keyword evidence="5" id="KW-0808">Transferase</keyword>
<evidence type="ECO:0000256" key="8">
    <source>
        <dbReference type="ARBA" id="ARBA00022842"/>
    </source>
</evidence>
<evidence type="ECO:0000256" key="3">
    <source>
        <dbReference type="ARBA" id="ARBA00012461"/>
    </source>
</evidence>
<name>A0A917TEL4_9ACTN</name>
<evidence type="ECO:0000256" key="6">
    <source>
        <dbReference type="ARBA" id="ARBA00022695"/>
    </source>
</evidence>
<dbReference type="InterPro" id="IPR005907">
    <property type="entry name" value="G1P_thy_trans_s"/>
</dbReference>
<dbReference type="EMBL" id="BMNB01000001">
    <property type="protein sequence ID" value="GGM20729.1"/>
    <property type="molecule type" value="Genomic_DNA"/>
</dbReference>
<keyword evidence="14" id="KW-1185">Reference proteome</keyword>
<dbReference type="GO" id="GO:0008879">
    <property type="term" value="F:glucose-1-phosphate thymidylyltransferase activity"/>
    <property type="evidence" value="ECO:0007669"/>
    <property type="project" value="UniProtKB-EC"/>
</dbReference>
<comment type="catalytic activity">
    <reaction evidence="11">
        <text>dTTP + alpha-D-glucose 1-phosphate + H(+) = dTDP-alpha-D-glucose + diphosphate</text>
        <dbReference type="Rhea" id="RHEA:15225"/>
        <dbReference type="ChEBI" id="CHEBI:15378"/>
        <dbReference type="ChEBI" id="CHEBI:33019"/>
        <dbReference type="ChEBI" id="CHEBI:37568"/>
        <dbReference type="ChEBI" id="CHEBI:57477"/>
        <dbReference type="ChEBI" id="CHEBI:58601"/>
        <dbReference type="EC" id="2.7.7.24"/>
    </reaction>
</comment>
<dbReference type="EC" id="2.7.7.24" evidence="3"/>
<accession>A0A917TEL4</accession>
<dbReference type="Gene3D" id="3.90.550.10">
    <property type="entry name" value="Spore Coat Polysaccharide Biosynthesis Protein SpsA, Chain A"/>
    <property type="match status" value="1"/>
</dbReference>
<evidence type="ECO:0000256" key="7">
    <source>
        <dbReference type="ARBA" id="ARBA00022723"/>
    </source>
</evidence>
<evidence type="ECO:0000256" key="9">
    <source>
        <dbReference type="ARBA" id="ARBA00032492"/>
    </source>
</evidence>
<evidence type="ECO:0000256" key="4">
    <source>
        <dbReference type="ARBA" id="ARBA00017654"/>
    </source>
</evidence>
<organism evidence="13 14">
    <name type="scientific">Micromonospora sonchi</name>
    <dbReference type="NCBI Taxonomy" id="1763543"/>
    <lineage>
        <taxon>Bacteria</taxon>
        <taxon>Bacillati</taxon>
        <taxon>Actinomycetota</taxon>
        <taxon>Actinomycetes</taxon>
        <taxon>Micromonosporales</taxon>
        <taxon>Micromonosporaceae</taxon>
        <taxon>Micromonospora</taxon>
    </lineage>
</organism>
<comment type="similarity">
    <text evidence="2">Belongs to the glucose-1-phosphate thymidylyltransferase family.</text>
</comment>
<evidence type="ECO:0000313" key="13">
    <source>
        <dbReference type="EMBL" id="GGM20729.1"/>
    </source>
</evidence>
<evidence type="ECO:0000256" key="10">
    <source>
        <dbReference type="ARBA" id="ARBA00032598"/>
    </source>
</evidence>
<evidence type="ECO:0000256" key="1">
    <source>
        <dbReference type="ARBA" id="ARBA00001946"/>
    </source>
</evidence>
<reference evidence="13" key="1">
    <citation type="journal article" date="2014" name="Int. J. Syst. Evol. Microbiol.">
        <title>Complete genome sequence of Corynebacterium casei LMG S-19264T (=DSM 44701T), isolated from a smear-ripened cheese.</title>
        <authorList>
            <consortium name="US DOE Joint Genome Institute (JGI-PGF)"/>
            <person name="Walter F."/>
            <person name="Albersmeier A."/>
            <person name="Kalinowski J."/>
            <person name="Ruckert C."/>
        </authorList>
    </citation>
    <scope>NUCLEOTIDE SEQUENCE</scope>
    <source>
        <strain evidence="13">CGMCC 4.7312</strain>
    </source>
</reference>
<dbReference type="PANTHER" id="PTHR43532:SF1">
    <property type="entry name" value="GLUCOSE-1-PHOSPHATE THYMIDYLYLTRANSFERASE 1"/>
    <property type="match status" value="1"/>
</dbReference>
<reference evidence="13" key="2">
    <citation type="submission" date="2020-09" db="EMBL/GenBank/DDBJ databases">
        <authorList>
            <person name="Sun Q."/>
            <person name="Zhou Y."/>
        </authorList>
    </citation>
    <scope>NUCLEOTIDE SEQUENCE</scope>
    <source>
        <strain evidence="13">CGMCC 4.7312</strain>
    </source>
</reference>
<dbReference type="PANTHER" id="PTHR43532">
    <property type="entry name" value="GLUCOSE-1-PHOSPHATE THYMIDYLYLTRANSFERASE"/>
    <property type="match status" value="1"/>
</dbReference>
<evidence type="ECO:0000256" key="2">
    <source>
        <dbReference type="ARBA" id="ARBA00010480"/>
    </source>
</evidence>
<keyword evidence="7" id="KW-0479">Metal-binding</keyword>
<proteinExistence type="inferred from homology"/>
<dbReference type="Proteomes" id="UP000608890">
    <property type="component" value="Unassembled WGS sequence"/>
</dbReference>
<feature type="domain" description="Nucleotidyl transferase" evidence="12">
    <location>
        <begin position="37"/>
        <end position="235"/>
    </location>
</feature>
<comment type="cofactor">
    <cofactor evidence="1">
        <name>Mg(2+)</name>
        <dbReference type="ChEBI" id="CHEBI:18420"/>
    </cofactor>
</comment>
<sequence>MPAAGIGARLAPYRAPKELIQVGYRTVDGRPLPKAAVEHVLHAMSDGGVDRALVVLSPEKSEVFRYLGSGRHLGLDLSYVCQEEALGLPHALDLAYPFVAGGTVCMGLPDTICAPQDCFAQLLEFHEARRADLSLGVFPTDQPQALAPVVIEPGSQRVLAIVDKPEQPPVSNTWGIAAWSPAFTELLHEHVGDALRSRGGELLLSDAFVAAVTAGLRVHALTFDSGEYYDIGTPVGVQRARQWLEFPAGVLTGRRP</sequence>
<dbReference type="InterPro" id="IPR029044">
    <property type="entry name" value="Nucleotide-diphossugar_trans"/>
</dbReference>
<dbReference type="InterPro" id="IPR005835">
    <property type="entry name" value="NTP_transferase_dom"/>
</dbReference>
<dbReference type="AlphaFoldDB" id="A0A917TEL4"/>
<evidence type="ECO:0000256" key="5">
    <source>
        <dbReference type="ARBA" id="ARBA00022679"/>
    </source>
</evidence>
<keyword evidence="8" id="KW-0460">Magnesium</keyword>